<feature type="transmembrane region" description="Helical" evidence="2">
    <location>
        <begin position="41"/>
        <end position="64"/>
    </location>
</feature>
<dbReference type="EMBL" id="AQPW01000005">
    <property type="protein sequence ID" value="EON33505.1"/>
    <property type="molecule type" value="Genomic_DNA"/>
</dbReference>
<dbReference type="InterPro" id="IPR005625">
    <property type="entry name" value="PepSY-ass_TM"/>
</dbReference>
<keyword evidence="2" id="KW-1133">Transmembrane helix</keyword>
<name>R7YBU9_9ACTN</name>
<evidence type="ECO:0000313" key="4">
    <source>
        <dbReference type="Proteomes" id="UP000013569"/>
    </source>
</evidence>
<feature type="region of interest" description="Disordered" evidence="1">
    <location>
        <begin position="1"/>
        <end position="23"/>
    </location>
</feature>
<protein>
    <submittedName>
        <fullName evidence="3">Putative iron-regulated membrane protein</fullName>
    </submittedName>
</protein>
<sequence length="496" mass="53435">MRGQHVSLPNLSRPADNQDGDAHVRRSTPAVWQPLLRRLHFYAGIFIAPFLVVAAITGGLYAIAPSVEQVVYRDQLHTESTGDARPVSEQVDAAVRLRPDLTLSAVRPATETGDTTRVLFDDPDLGASKRLAVFIDPVTLDSTGELVSYGSSASLPLRTWLSELHRNLHLGETGRIYSELAASWLWVIALGGLALWISAFRARRERRLAELVTADRSAAGRTRTRNRHGVIGVWIAVGLVFLSATGLTWSKYAGDNVSDLRTALSWTTPGIDTALSEPRSAPAGHRHHGGHGDHSAPGDHEPDVPTTSGETVSQLDRVVETARRAGVDGEVEVSIPATADTAFTVAQTRQPWQFGQDSIAVNGADGVVVDESRFADWPLAAKLTTWGIALHMGILFGWVSQLALLLLAVALVILIARGYQMWWQRRPRRSGALAVGRPPARGALRRASSPAAVAVAVVAVVVGWFVPLLGLSLLGFLAVDAALGIRQRRRESGMSA</sequence>
<feature type="transmembrane region" description="Helical" evidence="2">
    <location>
        <begin position="388"/>
        <end position="416"/>
    </location>
</feature>
<keyword evidence="2" id="KW-0472">Membrane</keyword>
<dbReference type="Pfam" id="PF03929">
    <property type="entry name" value="PepSY_TM"/>
    <property type="match status" value="1"/>
</dbReference>
<dbReference type="OrthoDB" id="9791166at2"/>
<evidence type="ECO:0000256" key="2">
    <source>
        <dbReference type="SAM" id="Phobius"/>
    </source>
</evidence>
<evidence type="ECO:0000313" key="3">
    <source>
        <dbReference type="EMBL" id="EON33505.1"/>
    </source>
</evidence>
<dbReference type="Proteomes" id="UP000013569">
    <property type="component" value="Unassembled WGS sequence"/>
</dbReference>
<feature type="transmembrane region" description="Helical" evidence="2">
    <location>
        <begin position="176"/>
        <end position="197"/>
    </location>
</feature>
<reference evidence="3 4" key="1">
    <citation type="journal article" date="2013" name="Genome Announc.">
        <title>Draft Genome Sequence of a Benzothiophene-Desulfurizing Bacterium, Gordona terrae Strain C-6.</title>
        <authorList>
            <person name="Wang W."/>
            <person name="Ma T."/>
            <person name="Ren Y."/>
            <person name="Li G."/>
        </authorList>
    </citation>
    <scope>NUCLEOTIDE SEQUENCE [LARGE SCALE GENOMIC DNA]</scope>
    <source>
        <strain evidence="3 4">C-6</strain>
    </source>
</reference>
<dbReference type="AlphaFoldDB" id="R7YBU9"/>
<feature type="region of interest" description="Disordered" evidence="1">
    <location>
        <begin position="271"/>
        <end position="313"/>
    </location>
</feature>
<evidence type="ECO:0000256" key="1">
    <source>
        <dbReference type="SAM" id="MobiDB-lite"/>
    </source>
</evidence>
<feature type="transmembrane region" description="Helical" evidence="2">
    <location>
        <begin position="230"/>
        <end position="249"/>
    </location>
</feature>
<accession>R7YBU9</accession>
<organism evidence="3 4">
    <name type="scientific">Gordonia terrae C-6</name>
    <dbReference type="NCBI Taxonomy" id="1316928"/>
    <lineage>
        <taxon>Bacteria</taxon>
        <taxon>Bacillati</taxon>
        <taxon>Actinomycetota</taxon>
        <taxon>Actinomycetes</taxon>
        <taxon>Mycobacteriales</taxon>
        <taxon>Gordoniaceae</taxon>
        <taxon>Gordonia</taxon>
    </lineage>
</organism>
<dbReference type="PATRIC" id="fig|1316928.3.peg.1367"/>
<feature type="compositionally biased region" description="Basic and acidic residues" evidence="1">
    <location>
        <begin position="290"/>
        <end position="303"/>
    </location>
</feature>
<proteinExistence type="predicted"/>
<keyword evidence="2" id="KW-0812">Transmembrane</keyword>
<dbReference type="PANTHER" id="PTHR34219">
    <property type="entry name" value="IRON-REGULATED INNER MEMBRANE PROTEIN-RELATED"/>
    <property type="match status" value="1"/>
</dbReference>
<gene>
    <name evidence="3" type="ORF">GTC6_06814</name>
</gene>
<comment type="caution">
    <text evidence="3">The sequence shown here is derived from an EMBL/GenBank/DDBJ whole genome shotgun (WGS) entry which is preliminary data.</text>
</comment>
<dbReference type="PANTHER" id="PTHR34219:SF1">
    <property type="entry name" value="PEPSY DOMAIN-CONTAINING PROTEIN"/>
    <property type="match status" value="1"/>
</dbReference>
<feature type="transmembrane region" description="Helical" evidence="2">
    <location>
        <begin position="451"/>
        <end position="479"/>
    </location>
</feature>